<dbReference type="SUPFAM" id="SSF56801">
    <property type="entry name" value="Acetyl-CoA synthetase-like"/>
    <property type="match status" value="1"/>
</dbReference>
<dbReference type="EMBL" id="BAABJR010000024">
    <property type="protein sequence ID" value="GAA5216173.1"/>
    <property type="molecule type" value="Genomic_DNA"/>
</dbReference>
<organism evidence="1 2">
    <name type="scientific">Streptomyces thinghirensis</name>
    <dbReference type="NCBI Taxonomy" id="551547"/>
    <lineage>
        <taxon>Bacteria</taxon>
        <taxon>Bacillati</taxon>
        <taxon>Actinomycetota</taxon>
        <taxon>Actinomycetes</taxon>
        <taxon>Kitasatosporales</taxon>
        <taxon>Streptomycetaceae</taxon>
        <taxon>Streptomyces</taxon>
    </lineage>
</organism>
<evidence type="ECO:0008006" key="3">
    <source>
        <dbReference type="Google" id="ProtNLM"/>
    </source>
</evidence>
<dbReference type="Gene3D" id="3.40.50.12780">
    <property type="entry name" value="N-terminal domain of ligase-like"/>
    <property type="match status" value="1"/>
</dbReference>
<gene>
    <name evidence="1" type="ORF">GCM10023323_68160</name>
</gene>
<comment type="caution">
    <text evidence="1">The sequence shown here is derived from an EMBL/GenBank/DDBJ whole genome shotgun (WGS) entry which is preliminary data.</text>
</comment>
<evidence type="ECO:0000313" key="1">
    <source>
        <dbReference type="EMBL" id="GAA5216173.1"/>
    </source>
</evidence>
<proteinExistence type="predicted"/>
<accession>A0ABP9TDR7</accession>
<dbReference type="RefSeq" id="WP_345637183.1">
    <property type="nucleotide sequence ID" value="NZ_BAABJR010000024.1"/>
</dbReference>
<evidence type="ECO:0000313" key="2">
    <source>
        <dbReference type="Proteomes" id="UP001499878"/>
    </source>
</evidence>
<dbReference type="Proteomes" id="UP001499878">
    <property type="component" value="Unassembled WGS sequence"/>
</dbReference>
<keyword evidence="2" id="KW-1185">Reference proteome</keyword>
<sequence length="70" mass="8297">MPGYHGRLEETAAPLTDGWLHTGDGRLHEDGYLTLVDRKKDLVIRRYRTSRSRRWRQCSGGFRKRWKPLS</sequence>
<name>A0ABP9TDR7_9ACTN</name>
<dbReference type="InterPro" id="IPR042099">
    <property type="entry name" value="ANL_N_sf"/>
</dbReference>
<protein>
    <recommendedName>
        <fullName evidence="3">AMP-dependent synthetase/ligase domain-containing protein</fullName>
    </recommendedName>
</protein>
<reference evidence="2" key="1">
    <citation type="journal article" date="2019" name="Int. J. Syst. Evol. Microbiol.">
        <title>The Global Catalogue of Microorganisms (GCM) 10K type strain sequencing project: providing services to taxonomists for standard genome sequencing and annotation.</title>
        <authorList>
            <consortium name="The Broad Institute Genomics Platform"/>
            <consortium name="The Broad Institute Genome Sequencing Center for Infectious Disease"/>
            <person name="Wu L."/>
            <person name="Ma J."/>
        </authorList>
    </citation>
    <scope>NUCLEOTIDE SEQUENCE [LARGE SCALE GENOMIC DNA]</scope>
    <source>
        <strain evidence="2">JCM 18306</strain>
    </source>
</reference>